<dbReference type="PANTHER" id="PTHR43128:SF16">
    <property type="entry name" value="L-LACTATE DEHYDROGENASE"/>
    <property type="match status" value="1"/>
</dbReference>
<evidence type="ECO:0000313" key="13">
    <source>
        <dbReference type="Proteomes" id="UP000623509"/>
    </source>
</evidence>
<feature type="active site" description="Proton acceptor" evidence="4">
    <location>
        <position position="175"/>
    </location>
</feature>
<evidence type="ECO:0008006" key="14">
    <source>
        <dbReference type="Google" id="ProtNLM"/>
    </source>
</evidence>
<feature type="binding site" evidence="5">
    <location>
        <position position="151"/>
    </location>
    <ligand>
        <name>substrate</name>
    </ligand>
</feature>
<feature type="binding site" evidence="5">
    <location>
        <position position="120"/>
    </location>
    <ligand>
        <name>substrate</name>
    </ligand>
</feature>
<dbReference type="EMBL" id="MDUX01000011">
    <property type="protein sequence ID" value="KAF7599933.1"/>
    <property type="molecule type" value="Genomic_DNA"/>
</dbReference>
<dbReference type="InterPro" id="IPR018177">
    <property type="entry name" value="L-lactate_DH_AS"/>
</dbReference>
<protein>
    <recommendedName>
        <fullName evidence="14">L-lactate dehydrogenase</fullName>
    </recommendedName>
</protein>
<dbReference type="AlphaFoldDB" id="A0A272EWJ4"/>
<comment type="caution">
    <text evidence="11">The sequence shown here is derived from an EMBL/GenBank/DDBJ whole genome shotgun (WGS) entry which is preliminary data.</text>
</comment>
<feature type="binding site" evidence="6">
    <location>
        <begin position="118"/>
        <end position="120"/>
    </location>
    <ligand>
        <name>NAD(+)</name>
        <dbReference type="ChEBI" id="CHEBI:57540"/>
    </ligand>
</feature>
<dbReference type="Gene3D" id="3.90.110.10">
    <property type="entry name" value="Lactate dehydrogenase/glycoside hydrolase, family 4, C-terminal"/>
    <property type="match status" value="1"/>
</dbReference>
<dbReference type="PANTHER" id="PTHR43128">
    <property type="entry name" value="L-2-HYDROXYCARBOXYLATE DEHYDROGENASE (NAD(P)(+))"/>
    <property type="match status" value="1"/>
</dbReference>
<dbReference type="InterPro" id="IPR022383">
    <property type="entry name" value="Lactate/malate_DH_C"/>
</dbReference>
<reference evidence="10 13" key="1">
    <citation type="submission" date="2016-08" db="EMBL/GenBank/DDBJ databases">
        <title>Candidatus Dactylopiibacterium carminicum genome sequence.</title>
        <authorList>
            <person name="Ramirez-Puebla S.T."/>
            <person name="Ormeno-Orrillo E."/>
            <person name="Vera-Ponce De Leon A."/>
            <person name="Luis L."/>
            <person name="Sanchez-Flores A."/>
            <person name="Monica R."/>
            <person name="Martinez-Romero E."/>
        </authorList>
    </citation>
    <scope>NUCLEOTIDE SEQUENCE [LARGE SCALE GENOMIC DNA]</scope>
    <source>
        <strain evidence="10">END1</strain>
    </source>
</reference>
<dbReference type="GO" id="GO:0004459">
    <property type="term" value="F:L-lactate dehydrogenase (NAD+) activity"/>
    <property type="evidence" value="ECO:0007669"/>
    <property type="project" value="InterPro"/>
</dbReference>
<accession>A0A272EWJ4</accession>
<evidence type="ECO:0000313" key="12">
    <source>
        <dbReference type="Proteomes" id="UP000216107"/>
    </source>
</evidence>
<reference evidence="11 12" key="2">
    <citation type="submission" date="2017-07" db="EMBL/GenBank/DDBJ databases">
        <title>Candidatus Dactylopiibacterium carminicum, a nitrogen-fixing symbiont of the cochineal insect Dactylopius coccus and Dactylopius opuntiae (Hemiptera: Coccoidea: Dactylopiidae).</title>
        <authorList>
            <person name="Vera A."/>
        </authorList>
    </citation>
    <scope>NUCLEOTIDE SEQUENCE [LARGE SCALE GENOMIC DNA]</scope>
    <source>
        <strain evidence="11 12">NFDCM</strain>
    </source>
</reference>
<evidence type="ECO:0000313" key="11">
    <source>
        <dbReference type="EMBL" id="PAS94487.1"/>
    </source>
</evidence>
<feature type="binding site" evidence="6">
    <location>
        <begin position="10"/>
        <end position="15"/>
    </location>
    <ligand>
        <name>NAD(+)</name>
        <dbReference type="ChEBI" id="CHEBI:57540"/>
    </ligand>
</feature>
<evidence type="ECO:0000256" key="3">
    <source>
        <dbReference type="ARBA" id="ARBA00023027"/>
    </source>
</evidence>
<evidence type="ECO:0000256" key="2">
    <source>
        <dbReference type="ARBA" id="ARBA00023002"/>
    </source>
</evidence>
<dbReference type="Proteomes" id="UP000216107">
    <property type="component" value="Unassembled WGS sequence"/>
</dbReference>
<feature type="domain" description="Lactate/malate dehydrogenase C-terminal" evidence="9">
    <location>
        <begin position="145"/>
        <end position="309"/>
    </location>
</feature>
<dbReference type="Proteomes" id="UP000623509">
    <property type="component" value="Unassembled WGS sequence"/>
</dbReference>
<dbReference type="SMR" id="A0A272EWJ4"/>
<comment type="similarity">
    <text evidence="7">Belongs to the LDH/MDH superfamily.</text>
</comment>
<proteinExistence type="inferred from homology"/>
<sequence>MRSKKIAVVGSGAIGSTVAHSLILRNRDIEVLLVNRSQQKAWAKAFDIGHTLAELEGRSIRAVMPEECEGADVIVMTAGALPREDGTRADVIQDNVAIFRQLVPLLARHNPEACFLNVTNPVDAMAYAIRRLSGFSPGRVLGTGTELDAMRLRAFLAEQYPLEAQRISIDVIGEHGDSMVPVWSRAQHGGTPLEIAIGLFDTAEKEELLTSTRRAGWDIRLAGEHSCYAIAFTATRIVEAMIQASPRPLLVSSLMQGELGIHGVYMSLPTTLGPGGVVQKHLPTLTAEETAQLEHSRAQLALQIAQVEALL</sequence>
<evidence type="ECO:0000256" key="5">
    <source>
        <dbReference type="PIRSR" id="PIRSR000102-2"/>
    </source>
</evidence>
<dbReference type="PRINTS" id="PR00086">
    <property type="entry name" value="LLDHDRGNASE"/>
</dbReference>
<dbReference type="GO" id="GO:0006089">
    <property type="term" value="P:lactate metabolic process"/>
    <property type="evidence" value="ECO:0007669"/>
    <property type="project" value="TreeGrafter"/>
</dbReference>
<feature type="binding site" evidence="5">
    <location>
        <position position="83"/>
    </location>
    <ligand>
        <name>substrate</name>
    </ligand>
</feature>
<dbReference type="InterPro" id="IPR015955">
    <property type="entry name" value="Lactate_DH/Glyco_Ohase_4_C"/>
</dbReference>
<dbReference type="SUPFAM" id="SSF56327">
    <property type="entry name" value="LDH C-terminal domain-like"/>
    <property type="match status" value="1"/>
</dbReference>
<comment type="function">
    <text evidence="1">Catalyzes the reversible oxidation of malate to oxaloacetate.</text>
</comment>
<dbReference type="PROSITE" id="PS00064">
    <property type="entry name" value="L_LDH"/>
    <property type="match status" value="1"/>
</dbReference>
<keyword evidence="3 6" id="KW-0520">NAD</keyword>
<evidence type="ECO:0000256" key="6">
    <source>
        <dbReference type="PIRSR" id="PIRSR000102-3"/>
    </source>
</evidence>
<keyword evidence="2 7" id="KW-0560">Oxidoreductase</keyword>
<gene>
    <name evidence="10" type="ORF">BGI27_04880</name>
    <name evidence="11" type="ORF">CGU29_04060</name>
</gene>
<feature type="binding site" evidence="5">
    <location>
        <position position="88"/>
    </location>
    <ligand>
        <name>substrate</name>
    </ligand>
</feature>
<dbReference type="Gene3D" id="3.40.50.720">
    <property type="entry name" value="NAD(P)-binding Rossmann-like Domain"/>
    <property type="match status" value="1"/>
</dbReference>
<evidence type="ECO:0000259" key="9">
    <source>
        <dbReference type="Pfam" id="PF02866"/>
    </source>
</evidence>
<dbReference type="InterPro" id="IPR036291">
    <property type="entry name" value="NAD(P)-bd_dom_sf"/>
</dbReference>
<evidence type="ECO:0000256" key="4">
    <source>
        <dbReference type="PIRSR" id="PIRSR000102-1"/>
    </source>
</evidence>
<feature type="binding site" evidence="6">
    <location>
        <position position="95"/>
    </location>
    <ligand>
        <name>NAD(+)</name>
        <dbReference type="ChEBI" id="CHEBI:57540"/>
    </ligand>
</feature>
<dbReference type="InterPro" id="IPR001557">
    <property type="entry name" value="L-lactate/malate_DH"/>
</dbReference>
<evidence type="ECO:0000259" key="8">
    <source>
        <dbReference type="Pfam" id="PF00056"/>
    </source>
</evidence>
<dbReference type="SUPFAM" id="SSF51735">
    <property type="entry name" value="NAD(P)-binding Rossmann-fold domains"/>
    <property type="match status" value="1"/>
</dbReference>
<dbReference type="Pfam" id="PF02866">
    <property type="entry name" value="Ldh_1_C"/>
    <property type="match status" value="1"/>
</dbReference>
<dbReference type="OrthoDB" id="9802969at2"/>
<dbReference type="InterPro" id="IPR001236">
    <property type="entry name" value="Lactate/malate_DH_N"/>
</dbReference>
<name>A0A272EWJ4_9RHOO</name>
<keyword evidence="13" id="KW-1185">Reference proteome</keyword>
<feature type="domain" description="Lactate/malate dehydrogenase N-terminal" evidence="8">
    <location>
        <begin position="5"/>
        <end position="142"/>
    </location>
</feature>
<evidence type="ECO:0000256" key="1">
    <source>
        <dbReference type="ARBA" id="ARBA00003966"/>
    </source>
</evidence>
<dbReference type="Pfam" id="PF00056">
    <property type="entry name" value="Ldh_1_N"/>
    <property type="match status" value="1"/>
</dbReference>
<evidence type="ECO:0000256" key="7">
    <source>
        <dbReference type="RuleBase" id="RU003369"/>
    </source>
</evidence>
<organism evidence="11 12">
    <name type="scientific">Candidatus Dactylopiibacterium carminicum</name>
    <dbReference type="NCBI Taxonomy" id="857335"/>
    <lineage>
        <taxon>Bacteria</taxon>
        <taxon>Pseudomonadati</taxon>
        <taxon>Pseudomonadota</taxon>
        <taxon>Betaproteobacteria</taxon>
        <taxon>Rhodocyclales</taxon>
        <taxon>Rhodocyclaceae</taxon>
        <taxon>Candidatus Dactylopiibacterium</taxon>
    </lineage>
</organism>
<dbReference type="RefSeq" id="WP_095523795.1">
    <property type="nucleotide sequence ID" value="NZ_MDUX01000011.1"/>
</dbReference>
<dbReference type="PIRSF" id="PIRSF000102">
    <property type="entry name" value="Lac_mal_DH"/>
    <property type="match status" value="1"/>
</dbReference>
<evidence type="ECO:0000313" key="10">
    <source>
        <dbReference type="EMBL" id="KAF7599933.1"/>
    </source>
</evidence>
<dbReference type="EMBL" id="NMRN01000007">
    <property type="protein sequence ID" value="PAS94487.1"/>
    <property type="molecule type" value="Genomic_DNA"/>
</dbReference>